<evidence type="ECO:0000256" key="3">
    <source>
        <dbReference type="ARBA" id="ARBA00023125"/>
    </source>
</evidence>
<proteinExistence type="inferred from homology"/>
<comment type="similarity">
    <text evidence="1">Belongs to the type-I restriction system S methylase family.</text>
</comment>
<evidence type="ECO:0000256" key="1">
    <source>
        <dbReference type="ARBA" id="ARBA00010923"/>
    </source>
</evidence>
<sequence length="219" mass="25271">MKKNGYTFFTIANTCQIESGVWNPYHYKENKSNDTLSDFANIKKIKNNKQDISISEFAPIEYKNIPKGELLTFSLEDNSLEEGRYSLVGEQVLLFGTMRAYLGNVLVTPKANWIGKRSPLFYPINSEFVEIIPKDKLLYFWWGYLKSSLFLNQIPTGSGGTRPRVSVDNLEKIPISVPILREREKINNSLIEIAEQSWINFMTCRKIIKQTNSLDEHYA</sequence>
<dbReference type="GO" id="GO:0009307">
    <property type="term" value="P:DNA restriction-modification system"/>
    <property type="evidence" value="ECO:0007669"/>
    <property type="project" value="UniProtKB-KW"/>
</dbReference>
<dbReference type="Gene3D" id="3.90.220.20">
    <property type="entry name" value="DNA methylase specificity domains"/>
    <property type="match status" value="1"/>
</dbReference>
<dbReference type="InterPro" id="IPR000055">
    <property type="entry name" value="Restrct_endonuc_typeI_TRD"/>
</dbReference>
<evidence type="ECO:0000259" key="4">
    <source>
        <dbReference type="Pfam" id="PF01420"/>
    </source>
</evidence>
<dbReference type="GeneID" id="88766033"/>
<evidence type="ECO:0000313" key="6">
    <source>
        <dbReference type="Proteomes" id="UP000003477"/>
    </source>
</evidence>
<feature type="domain" description="Type I restriction modification DNA specificity" evidence="4">
    <location>
        <begin position="6"/>
        <end position="186"/>
    </location>
</feature>
<name>G5J4B9_CROWT</name>
<gene>
    <name evidence="5" type="ORF">CWATWH0003_2342</name>
</gene>
<dbReference type="InterPro" id="IPR044946">
    <property type="entry name" value="Restrct_endonuc_typeI_TRD_sf"/>
</dbReference>
<dbReference type="AlphaFoldDB" id="G5J4B9"/>
<reference evidence="5 6" key="1">
    <citation type="journal article" date="2011" name="Front. Microbiol.">
        <title>Two Strains of Crocosphaera watsonii with Highly Conserved Genomes are Distinguished by Strain-Specific Features.</title>
        <authorList>
            <person name="Bench S.R."/>
            <person name="Ilikchyan I.N."/>
            <person name="Tripp H.J."/>
            <person name="Zehr J.P."/>
        </authorList>
    </citation>
    <scope>NUCLEOTIDE SEQUENCE [LARGE SCALE GENOMIC DNA]</scope>
    <source>
        <strain evidence="5 6">WH 0003</strain>
    </source>
</reference>
<dbReference type="SUPFAM" id="SSF116734">
    <property type="entry name" value="DNA methylase specificity domain"/>
    <property type="match status" value="1"/>
</dbReference>
<dbReference type="Proteomes" id="UP000003477">
    <property type="component" value="Unassembled WGS sequence"/>
</dbReference>
<dbReference type="EMBL" id="AESD01000351">
    <property type="protein sequence ID" value="EHJ12970.1"/>
    <property type="molecule type" value="Genomic_DNA"/>
</dbReference>
<organism evidence="5 6">
    <name type="scientific">Crocosphaera watsonii WH 0003</name>
    <dbReference type="NCBI Taxonomy" id="423471"/>
    <lineage>
        <taxon>Bacteria</taxon>
        <taxon>Bacillati</taxon>
        <taxon>Cyanobacteriota</taxon>
        <taxon>Cyanophyceae</taxon>
        <taxon>Oscillatoriophycideae</taxon>
        <taxon>Chroococcales</taxon>
        <taxon>Aphanothecaceae</taxon>
        <taxon>Crocosphaera</taxon>
    </lineage>
</organism>
<keyword evidence="3" id="KW-0238">DNA-binding</keyword>
<dbReference type="PATRIC" id="fig|423471.3.peg.2198"/>
<accession>G5J4B9</accession>
<dbReference type="RefSeq" id="WP_007310586.1">
    <property type="nucleotide sequence ID" value="NZ_AESD01000351.1"/>
</dbReference>
<keyword evidence="2" id="KW-0680">Restriction system</keyword>
<evidence type="ECO:0000256" key="2">
    <source>
        <dbReference type="ARBA" id="ARBA00022747"/>
    </source>
</evidence>
<dbReference type="GO" id="GO:0003677">
    <property type="term" value="F:DNA binding"/>
    <property type="evidence" value="ECO:0007669"/>
    <property type="project" value="UniProtKB-KW"/>
</dbReference>
<dbReference type="Pfam" id="PF01420">
    <property type="entry name" value="Methylase_S"/>
    <property type="match status" value="1"/>
</dbReference>
<evidence type="ECO:0000313" key="5">
    <source>
        <dbReference type="EMBL" id="EHJ12970.1"/>
    </source>
</evidence>
<protein>
    <recommendedName>
        <fullName evidence="4">Type I restriction modification DNA specificity domain-containing protein</fullName>
    </recommendedName>
</protein>
<comment type="caution">
    <text evidence="5">The sequence shown here is derived from an EMBL/GenBank/DDBJ whole genome shotgun (WGS) entry which is preliminary data.</text>
</comment>